<dbReference type="Gene3D" id="3.40.35.10">
    <property type="entry name" value="Phosphotransferase system, sorbose subfamily IIB component"/>
    <property type="match status" value="1"/>
</dbReference>
<evidence type="ECO:0000256" key="13">
    <source>
        <dbReference type="PIRSR" id="PIRSR618455-1"/>
    </source>
</evidence>
<evidence type="ECO:0000256" key="3">
    <source>
        <dbReference type="ARBA" id="ARBA00022448"/>
    </source>
</evidence>
<keyword evidence="5" id="KW-0963">Cytoplasm</keyword>
<dbReference type="GO" id="GO:0005886">
    <property type="term" value="C:plasma membrane"/>
    <property type="evidence" value="ECO:0007669"/>
    <property type="project" value="UniProtKB-SubCell"/>
</dbReference>
<feature type="transmembrane region" description="Helical" evidence="15">
    <location>
        <begin position="257"/>
        <end position="281"/>
    </location>
</feature>
<dbReference type="InterPro" id="IPR018455">
    <property type="entry name" value="PTS_IIB_sorbose-sp_subgr"/>
</dbReference>
<dbReference type="InterPro" id="IPR047835">
    <property type="entry name" value="PTS_IIC_GalNAc_AgaW-like"/>
</dbReference>
<feature type="transmembrane region" description="Helical" evidence="15">
    <location>
        <begin position="302"/>
        <end position="322"/>
    </location>
</feature>
<organism evidence="17 18">
    <name type="scientific">Escherichia coli</name>
    <dbReference type="NCBI Taxonomy" id="562"/>
    <lineage>
        <taxon>Bacteria</taxon>
        <taxon>Pseudomonadati</taxon>
        <taxon>Pseudomonadota</taxon>
        <taxon>Gammaproteobacteria</taxon>
        <taxon>Enterobacterales</taxon>
        <taxon>Enterobacteriaceae</taxon>
        <taxon>Escherichia</taxon>
    </lineage>
</organism>
<keyword evidence="3" id="KW-0813">Transport</keyword>
<dbReference type="SUPFAM" id="SSF52728">
    <property type="entry name" value="PTS IIb component"/>
    <property type="match status" value="1"/>
</dbReference>
<keyword evidence="11 15" id="KW-1133">Transmembrane helix</keyword>
<evidence type="ECO:0000256" key="1">
    <source>
        <dbReference type="ARBA" id="ARBA00004496"/>
    </source>
</evidence>
<keyword evidence="10" id="KW-0418">Kinase</keyword>
<keyword evidence="6" id="KW-0762">Sugar transport</keyword>
<dbReference type="InterPro" id="IPR050303">
    <property type="entry name" value="GatZ_KbaZ_carbometab"/>
</dbReference>
<dbReference type="Pfam" id="PF03609">
    <property type="entry name" value="EII-Sor"/>
    <property type="match status" value="1"/>
</dbReference>
<evidence type="ECO:0000256" key="2">
    <source>
        <dbReference type="ARBA" id="ARBA00004651"/>
    </source>
</evidence>
<dbReference type="PROSITE" id="PS51106">
    <property type="entry name" value="PTS_EIIC_TYPE_4"/>
    <property type="match status" value="1"/>
</dbReference>
<dbReference type="InterPro" id="IPR036667">
    <property type="entry name" value="PTS_IIB_sorbose-sp_sf"/>
</dbReference>
<evidence type="ECO:0000256" key="5">
    <source>
        <dbReference type="ARBA" id="ARBA00022490"/>
    </source>
</evidence>
<dbReference type="InterPro" id="IPR004720">
    <property type="entry name" value="PTS_IIB_sorbose-sp"/>
</dbReference>
<dbReference type="NCBIfam" id="NF008508">
    <property type="entry name" value="PRK11425.1"/>
    <property type="match status" value="1"/>
</dbReference>
<feature type="active site" description="Pros-phosphohistidine intermediate; for EIIB activity" evidence="13">
    <location>
        <position position="15"/>
    </location>
</feature>
<evidence type="ECO:0000256" key="14">
    <source>
        <dbReference type="PIRSR" id="PIRSR618455-2"/>
    </source>
</evidence>
<keyword evidence="9 15" id="KW-0812">Transmembrane</keyword>
<dbReference type="PANTHER" id="PTHR32502">
    <property type="entry name" value="N-ACETYLGALACTOSAMINE PERMEASE II COMPONENT-RELATED"/>
    <property type="match status" value="1"/>
</dbReference>
<feature type="transmembrane region" description="Helical" evidence="15">
    <location>
        <begin position="342"/>
        <end position="362"/>
    </location>
</feature>
<dbReference type="PROSITE" id="PS51101">
    <property type="entry name" value="PTS_EIIB_TYPE_4"/>
    <property type="match status" value="1"/>
</dbReference>
<sequence length="420" mass="45076">MPNIVLSRIDERLIHGQVGVQWVGFAGANLVLVANDEVAEDPVQQNLMEMVLAEGIAVRFWTLQKVIDNIHRAADRQKILLVCKTPADFLTLVKGGVPVNRINVGNMHYANGKQQIAKTVSVDAGDIAAFNDLKAAGWNASFRASRQSLLWTSLNYFEGFIMEISLLQAFALGIIAFIAGLDMFNGLTHMHRPVVLGPLVGLVLGDLHTGILTGGTLELVWMGLAPLAGAQPPNVIIGTIVGTAFAITTGVKPDVAVGVAVPFAVAVQMGITFLFSVMSGVMSRCDRMAENADTRGIERVNYLALLALGTFYFLCAFLPIYFGAEHAKTIIDVLPQRLIDGLGVAGGIMPAIGFAVLLKIMMKNVYIPYFILGFVAAAWLKLPVLAIAAAALAMALIDLLRKSPEPTQPAAQKEEFEDGI</sequence>
<evidence type="ECO:0000256" key="12">
    <source>
        <dbReference type="ARBA" id="ARBA00023136"/>
    </source>
</evidence>
<evidence type="ECO:0000256" key="10">
    <source>
        <dbReference type="ARBA" id="ARBA00022777"/>
    </source>
</evidence>
<feature type="domain" description="PTS EIIB type-4" evidence="16">
    <location>
        <begin position="1"/>
        <end position="164"/>
    </location>
</feature>
<dbReference type="GO" id="GO:0016301">
    <property type="term" value="F:kinase activity"/>
    <property type="evidence" value="ECO:0007669"/>
    <property type="project" value="UniProtKB-KW"/>
</dbReference>
<reference evidence="17 18" key="1">
    <citation type="submission" date="2018-06" db="EMBL/GenBank/DDBJ databases">
        <authorList>
            <consortium name="Pathogen Informatics"/>
            <person name="Doyle S."/>
        </authorList>
    </citation>
    <scope>NUCLEOTIDE SEQUENCE [LARGE SCALE GENOMIC DNA]</scope>
    <source>
        <strain evidence="17 18">NCTC9962</strain>
    </source>
</reference>
<evidence type="ECO:0000256" key="11">
    <source>
        <dbReference type="ARBA" id="ARBA00022989"/>
    </source>
</evidence>
<feature type="transmembrane region" description="Helical" evidence="15">
    <location>
        <begin position="369"/>
        <end position="397"/>
    </location>
</feature>
<name>A0A377AAV3_ECOLX</name>
<dbReference type="GO" id="GO:0008982">
    <property type="term" value="F:protein-N(PI)-phosphohistidine-sugar phosphotransferase activity"/>
    <property type="evidence" value="ECO:0007669"/>
    <property type="project" value="InterPro"/>
</dbReference>
<accession>A0A377AAV3</accession>
<keyword evidence="4" id="KW-1003">Cell membrane</keyword>
<evidence type="ECO:0000256" key="8">
    <source>
        <dbReference type="ARBA" id="ARBA00022683"/>
    </source>
</evidence>
<dbReference type="Proteomes" id="UP000254052">
    <property type="component" value="Unassembled WGS sequence"/>
</dbReference>
<protein>
    <submittedName>
        <fullName evidence="17">N-acetylgalactosamine-specific enzyme IIC component of PTS</fullName>
    </submittedName>
</protein>
<comment type="subcellular location">
    <subcellularLocation>
        <location evidence="2">Cell membrane</location>
        <topology evidence="2">Multi-pass membrane protein</topology>
    </subcellularLocation>
    <subcellularLocation>
        <location evidence="1">Cytoplasm</location>
    </subcellularLocation>
</comment>
<dbReference type="PANTHER" id="PTHR32502:SF8">
    <property type="entry name" value="N-ACETYLGALACTOSAMINE PERMEASE IIC COMPONENT 1"/>
    <property type="match status" value="1"/>
</dbReference>
<dbReference type="InterPro" id="IPR004700">
    <property type="entry name" value="PTS_IIC_man"/>
</dbReference>
<keyword evidence="8" id="KW-0598">Phosphotransferase system</keyword>
<feature type="transmembrane region" description="Helical" evidence="15">
    <location>
        <begin position="199"/>
        <end position="221"/>
    </location>
</feature>
<dbReference type="GO" id="GO:0005737">
    <property type="term" value="C:cytoplasm"/>
    <property type="evidence" value="ECO:0007669"/>
    <property type="project" value="UniProtKB-SubCell"/>
</dbReference>
<dbReference type="AlphaFoldDB" id="A0A377AAV3"/>
<keyword evidence="7" id="KW-0808">Transferase</keyword>
<evidence type="ECO:0000256" key="4">
    <source>
        <dbReference type="ARBA" id="ARBA00022475"/>
    </source>
</evidence>
<evidence type="ECO:0000313" key="18">
    <source>
        <dbReference type="Proteomes" id="UP000254052"/>
    </source>
</evidence>
<evidence type="ECO:0000256" key="7">
    <source>
        <dbReference type="ARBA" id="ARBA00022679"/>
    </source>
</evidence>
<dbReference type="CDD" id="cd00001">
    <property type="entry name" value="PTS_IIB_man"/>
    <property type="match status" value="1"/>
</dbReference>
<feature type="modified residue" description="Phosphohistidine; by EIIA" evidence="14">
    <location>
        <position position="15"/>
    </location>
</feature>
<dbReference type="Pfam" id="PF03830">
    <property type="entry name" value="PTSIIB_sorb"/>
    <property type="match status" value="1"/>
</dbReference>
<dbReference type="NCBIfam" id="TIGR00854">
    <property type="entry name" value="pts-sorbose"/>
    <property type="match status" value="1"/>
</dbReference>
<evidence type="ECO:0000313" key="17">
    <source>
        <dbReference type="EMBL" id="STL00682.1"/>
    </source>
</evidence>
<dbReference type="EMBL" id="UGED01000002">
    <property type="protein sequence ID" value="STL00682.1"/>
    <property type="molecule type" value="Genomic_DNA"/>
</dbReference>
<dbReference type="NCBIfam" id="NF040757">
    <property type="entry name" value="AgaW"/>
    <property type="match status" value="1"/>
</dbReference>
<keyword evidence="12 15" id="KW-0472">Membrane</keyword>
<evidence type="ECO:0000256" key="6">
    <source>
        <dbReference type="ARBA" id="ARBA00022597"/>
    </source>
</evidence>
<proteinExistence type="predicted"/>
<evidence type="ECO:0000256" key="15">
    <source>
        <dbReference type="SAM" id="Phobius"/>
    </source>
</evidence>
<gene>
    <name evidence="17" type="primary">agaW</name>
    <name evidence="17" type="ORF">NCTC9962_00484</name>
</gene>
<evidence type="ECO:0000259" key="16">
    <source>
        <dbReference type="PROSITE" id="PS51101"/>
    </source>
</evidence>
<evidence type="ECO:0000256" key="9">
    <source>
        <dbReference type="ARBA" id="ARBA00022692"/>
    </source>
</evidence>
<dbReference type="GO" id="GO:0009401">
    <property type="term" value="P:phosphoenolpyruvate-dependent sugar phosphotransferase system"/>
    <property type="evidence" value="ECO:0007669"/>
    <property type="project" value="UniProtKB-KW"/>
</dbReference>
<feature type="transmembrane region" description="Helical" evidence="15">
    <location>
        <begin position="156"/>
        <end position="179"/>
    </location>
</feature>